<dbReference type="AlphaFoldDB" id="A0A919HUD6"/>
<sequence>MRAGAVYYDLSLGYLDEDGIAGRPGFGEATLQYGFNDYISGYTGANATTDYYSTLVGSAFNTYWGALAVDLSRSAAKGREHGWQEGYRWRVSASKSFTSDTRMLLSMSHSNDGNYRSIRDAAGSTTGTPTTGGR</sequence>
<dbReference type="Pfam" id="PF00577">
    <property type="entry name" value="Usher"/>
    <property type="match status" value="1"/>
</dbReference>
<name>A0A919HUD6_KLEPN</name>
<dbReference type="GO" id="GO:0009279">
    <property type="term" value="C:cell outer membrane"/>
    <property type="evidence" value="ECO:0007669"/>
    <property type="project" value="TreeGrafter"/>
</dbReference>
<dbReference type="GO" id="GO:0015473">
    <property type="term" value="F:fimbrial usher porin activity"/>
    <property type="evidence" value="ECO:0007669"/>
    <property type="project" value="InterPro"/>
</dbReference>
<comment type="caution">
    <text evidence="2">The sequence shown here is derived from an EMBL/GenBank/DDBJ whole genome shotgun (WGS) entry which is preliminary data.</text>
</comment>
<feature type="region of interest" description="Disordered" evidence="1">
    <location>
        <begin position="115"/>
        <end position="134"/>
    </location>
</feature>
<organism evidence="2 3">
    <name type="scientific">Klebsiella pneumoniae</name>
    <dbReference type="NCBI Taxonomy" id="573"/>
    <lineage>
        <taxon>Bacteria</taxon>
        <taxon>Pseudomonadati</taxon>
        <taxon>Pseudomonadota</taxon>
        <taxon>Gammaproteobacteria</taxon>
        <taxon>Enterobacterales</taxon>
        <taxon>Enterobacteriaceae</taxon>
        <taxon>Klebsiella/Raoultella group</taxon>
        <taxon>Klebsiella</taxon>
        <taxon>Klebsiella pneumoniae complex</taxon>
    </lineage>
</organism>
<proteinExistence type="predicted"/>
<dbReference type="GO" id="GO:0009297">
    <property type="term" value="P:pilus assembly"/>
    <property type="evidence" value="ECO:0007669"/>
    <property type="project" value="InterPro"/>
</dbReference>
<dbReference type="PANTHER" id="PTHR30451">
    <property type="entry name" value="OUTER MEMBRANE USHER PROTEIN"/>
    <property type="match status" value="1"/>
</dbReference>
<feature type="compositionally biased region" description="Low complexity" evidence="1">
    <location>
        <begin position="123"/>
        <end position="134"/>
    </location>
</feature>
<accession>A0A919HUD6</accession>
<protein>
    <submittedName>
        <fullName evidence="2">Uncharacterized protein</fullName>
    </submittedName>
</protein>
<gene>
    <name evidence="2" type="ORF">KPZU09_33540</name>
</gene>
<dbReference type="InterPro" id="IPR000015">
    <property type="entry name" value="Fimb_usher"/>
</dbReference>
<evidence type="ECO:0000313" key="3">
    <source>
        <dbReference type="Proteomes" id="UP000655094"/>
    </source>
</evidence>
<evidence type="ECO:0000256" key="1">
    <source>
        <dbReference type="SAM" id="MobiDB-lite"/>
    </source>
</evidence>
<evidence type="ECO:0000313" key="2">
    <source>
        <dbReference type="EMBL" id="GHK53618.1"/>
    </source>
</evidence>
<dbReference type="PANTHER" id="PTHR30451:SF20">
    <property type="entry name" value="FIMBRIAE USHER"/>
    <property type="match status" value="1"/>
</dbReference>
<dbReference type="EMBL" id="BNFF01000001">
    <property type="protein sequence ID" value="GHK53618.1"/>
    <property type="molecule type" value="Genomic_DNA"/>
</dbReference>
<dbReference type="Proteomes" id="UP000655094">
    <property type="component" value="Unassembled WGS sequence"/>
</dbReference>
<reference evidence="2" key="1">
    <citation type="submission" date="2020-10" db="EMBL/GenBank/DDBJ databases">
        <title>Genome Sequence of ESBL Producing Zambian Clinical Strains.</title>
        <authorList>
            <person name="Shawa M."/>
            <person name="Furuta Y."/>
            <person name="Simbotwe M."/>
            <person name="Mulenga E."/>
            <person name="Mubanga M."/>
            <person name="Mulenga G."/>
            <person name="Kaile C."/>
            <person name="Zorigt T."/>
            <person name="Hang'ombe B."/>
            <person name="Higashi H."/>
        </authorList>
    </citation>
    <scope>NUCLEOTIDE SEQUENCE</scope>
    <source>
        <strain evidence="2">Zam_UTH_09</strain>
    </source>
</reference>